<dbReference type="GO" id="GO:0016787">
    <property type="term" value="F:hydrolase activity"/>
    <property type="evidence" value="ECO:0007669"/>
    <property type="project" value="UniProtKB-KW"/>
</dbReference>
<comment type="caution">
    <text evidence="3">The sequence shown here is derived from an EMBL/GenBank/DDBJ whole genome shotgun (WGS) entry which is preliminary data.</text>
</comment>
<organism evidence="3 4">
    <name type="scientific">Penicillium expansum</name>
    <name type="common">Blue mold rot fungus</name>
    <dbReference type="NCBI Taxonomy" id="27334"/>
    <lineage>
        <taxon>Eukaryota</taxon>
        <taxon>Fungi</taxon>
        <taxon>Dikarya</taxon>
        <taxon>Ascomycota</taxon>
        <taxon>Pezizomycotina</taxon>
        <taxon>Eurotiomycetes</taxon>
        <taxon>Eurotiomycetidae</taxon>
        <taxon>Eurotiales</taxon>
        <taxon>Aspergillaceae</taxon>
        <taxon>Penicillium</taxon>
    </lineage>
</organism>
<feature type="chain" id="PRO_5009752406" evidence="1">
    <location>
        <begin position="27"/>
        <end position="143"/>
    </location>
</feature>
<dbReference type="VEuPathDB" id="FungiDB:PEXP_022380"/>
<evidence type="ECO:0000256" key="1">
    <source>
        <dbReference type="SAM" id="SignalP"/>
    </source>
</evidence>
<dbReference type="HOGENOM" id="CLU_1806858_0_0_1"/>
<dbReference type="InterPro" id="IPR017853">
    <property type="entry name" value="GH"/>
</dbReference>
<proteinExistence type="predicted"/>
<keyword evidence="4" id="KW-1185">Reference proteome</keyword>
<gene>
    <name evidence="3" type="ORF">PEX2_067920</name>
</gene>
<dbReference type="RefSeq" id="XP_016599776.1">
    <property type="nucleotide sequence ID" value="XM_016744063.1"/>
</dbReference>
<dbReference type="SUPFAM" id="SSF51445">
    <property type="entry name" value="(Trans)glycosidases"/>
    <property type="match status" value="1"/>
</dbReference>
<dbReference type="Pfam" id="PF11790">
    <property type="entry name" value="Glyco_hydro_cc"/>
    <property type="match status" value="1"/>
</dbReference>
<accession>A0A0A2II32</accession>
<dbReference type="InterPro" id="IPR024655">
    <property type="entry name" value="Asl1_glyco_hydro_catalytic"/>
</dbReference>
<sequence length="143" mass="15489">MRFVPQMSLVLPMAIHGILTIPGVTAHCSDGLVNVVFNSNYSPSQFSQMPGASNWLTFCFGTQPKQIPMLGNNKDAVDKAIAVVNGPNPPDYLLTFNEPDNDYKTGKVILNPKDAADLIKPLLKSPGNHTEFIAPVPAHQMST</sequence>
<name>A0A0A2II32_PENEN</name>
<dbReference type="GeneID" id="27679483"/>
<dbReference type="EMBL" id="JQFZ01000121">
    <property type="protein sequence ID" value="KGO58282.1"/>
    <property type="molecule type" value="Genomic_DNA"/>
</dbReference>
<dbReference type="OrthoDB" id="5959761at2759"/>
<feature type="domain" description="Asl1-like glycosyl hydrolase catalytic" evidence="2">
    <location>
        <begin position="37"/>
        <end position="142"/>
    </location>
</feature>
<evidence type="ECO:0000259" key="2">
    <source>
        <dbReference type="Pfam" id="PF11790"/>
    </source>
</evidence>
<reference evidence="3 4" key="1">
    <citation type="journal article" date="2015" name="Mol. Plant Microbe Interact.">
        <title>Genome, transcriptome, and functional analyses of Penicillium expansum provide new insights into secondary metabolism and pathogenicity.</title>
        <authorList>
            <person name="Ballester A.R."/>
            <person name="Marcet-Houben M."/>
            <person name="Levin E."/>
            <person name="Sela N."/>
            <person name="Selma-Lazaro C."/>
            <person name="Carmona L."/>
            <person name="Wisniewski M."/>
            <person name="Droby S."/>
            <person name="Gonzalez-Candelas L."/>
            <person name="Gabaldon T."/>
        </authorList>
    </citation>
    <scope>NUCLEOTIDE SEQUENCE [LARGE SCALE GENOMIC DNA]</scope>
    <source>
        <strain evidence="3 4">MD-8</strain>
    </source>
</reference>
<protein>
    <submittedName>
        <fullName evidence="3">Glycoside hydrolase, superfamily</fullName>
    </submittedName>
</protein>
<evidence type="ECO:0000313" key="4">
    <source>
        <dbReference type="Proteomes" id="UP000030143"/>
    </source>
</evidence>
<dbReference type="Proteomes" id="UP000030143">
    <property type="component" value="Unassembled WGS sequence"/>
</dbReference>
<keyword evidence="3" id="KW-0378">Hydrolase</keyword>
<dbReference type="PhylomeDB" id="A0A0A2II32"/>
<feature type="signal peptide" evidence="1">
    <location>
        <begin position="1"/>
        <end position="26"/>
    </location>
</feature>
<dbReference type="AlphaFoldDB" id="A0A0A2II32"/>
<keyword evidence="1" id="KW-0732">Signal</keyword>
<evidence type="ECO:0000313" key="3">
    <source>
        <dbReference type="EMBL" id="KGO58282.1"/>
    </source>
</evidence>